<feature type="transmembrane region" description="Helical" evidence="6">
    <location>
        <begin position="189"/>
        <end position="213"/>
    </location>
</feature>
<dbReference type="Proteomes" id="UP001208570">
    <property type="component" value="Unassembled WGS sequence"/>
</dbReference>
<dbReference type="InterPro" id="IPR050350">
    <property type="entry name" value="Compl-Cell_Adhes-Reg"/>
</dbReference>
<dbReference type="PANTHER" id="PTHR19325:SF575">
    <property type="entry name" value="LOCOMOTION-RELATED PROTEIN HIKARU GENKI"/>
    <property type="match status" value="1"/>
</dbReference>
<keyword evidence="1 5" id="KW-0768">Sushi</keyword>
<keyword evidence="6" id="KW-0472">Membrane</keyword>
<evidence type="ECO:0000259" key="7">
    <source>
        <dbReference type="PROSITE" id="PS50923"/>
    </source>
</evidence>
<sequence length="223" mass="25146">MTTNNSELTVGSHIHVTCNEGYLFVGGEISDDFECLLTGQWSDNYTCEPVDCGTSPIVRHAQMTVEGDNKYKDRAIYHCLDGYWFSYKVYSYTVTCQANGSWSNVPNYCTEIRCPPLTLFHGLFTSSRDVWVHTDVNISCYNSSVNDTDVMTVTCMTNGDWDPTPLTCPVDNQTRFKIEPEEARHSQTLGSVILITMGTISIIIVLSDAKLLYRQMFGKVIKR</sequence>
<evidence type="ECO:0000256" key="5">
    <source>
        <dbReference type="PROSITE-ProRule" id="PRU00302"/>
    </source>
</evidence>
<comment type="caution">
    <text evidence="5">Lacks conserved residue(s) required for the propagation of feature annotation.</text>
</comment>
<comment type="caution">
    <text evidence="8">The sequence shown here is derived from an EMBL/GenBank/DDBJ whole genome shotgun (WGS) entry which is preliminary data.</text>
</comment>
<dbReference type="AlphaFoldDB" id="A0AAD9JND7"/>
<dbReference type="PANTHER" id="PTHR19325">
    <property type="entry name" value="COMPLEMENT COMPONENT-RELATED SUSHI DOMAIN-CONTAINING"/>
    <property type="match status" value="1"/>
</dbReference>
<keyword evidence="2" id="KW-0677">Repeat</keyword>
<feature type="domain" description="Sushi" evidence="7">
    <location>
        <begin position="1"/>
        <end position="49"/>
    </location>
</feature>
<proteinExistence type="predicted"/>
<dbReference type="InterPro" id="IPR035976">
    <property type="entry name" value="Sushi/SCR/CCP_sf"/>
</dbReference>
<protein>
    <recommendedName>
        <fullName evidence="7">Sushi domain-containing protein</fullName>
    </recommendedName>
</protein>
<dbReference type="SUPFAM" id="SSF57535">
    <property type="entry name" value="Complement control module/SCR domain"/>
    <property type="match status" value="3"/>
</dbReference>
<evidence type="ECO:0000256" key="2">
    <source>
        <dbReference type="ARBA" id="ARBA00022737"/>
    </source>
</evidence>
<dbReference type="SMART" id="SM00032">
    <property type="entry name" value="CCP"/>
    <property type="match status" value="3"/>
</dbReference>
<keyword evidence="9" id="KW-1185">Reference proteome</keyword>
<dbReference type="InterPro" id="IPR000436">
    <property type="entry name" value="Sushi_SCR_CCP_dom"/>
</dbReference>
<gene>
    <name evidence="8" type="ORF">LSH36_235g01013</name>
</gene>
<organism evidence="8 9">
    <name type="scientific">Paralvinella palmiformis</name>
    <dbReference type="NCBI Taxonomy" id="53620"/>
    <lineage>
        <taxon>Eukaryota</taxon>
        <taxon>Metazoa</taxon>
        <taxon>Spiralia</taxon>
        <taxon>Lophotrochozoa</taxon>
        <taxon>Annelida</taxon>
        <taxon>Polychaeta</taxon>
        <taxon>Sedentaria</taxon>
        <taxon>Canalipalpata</taxon>
        <taxon>Terebellida</taxon>
        <taxon>Terebelliformia</taxon>
        <taxon>Alvinellidae</taxon>
        <taxon>Paralvinella</taxon>
    </lineage>
</organism>
<evidence type="ECO:0000256" key="4">
    <source>
        <dbReference type="ARBA" id="ARBA00023180"/>
    </source>
</evidence>
<keyword evidence="4" id="KW-0325">Glycoprotein</keyword>
<feature type="domain" description="Sushi" evidence="7">
    <location>
        <begin position="50"/>
        <end position="111"/>
    </location>
</feature>
<evidence type="ECO:0000256" key="6">
    <source>
        <dbReference type="SAM" id="Phobius"/>
    </source>
</evidence>
<reference evidence="8" key="1">
    <citation type="journal article" date="2023" name="Mol. Biol. Evol.">
        <title>Third-Generation Sequencing Reveals the Adaptive Role of the Epigenome in Three Deep-Sea Polychaetes.</title>
        <authorList>
            <person name="Perez M."/>
            <person name="Aroh O."/>
            <person name="Sun Y."/>
            <person name="Lan Y."/>
            <person name="Juniper S.K."/>
            <person name="Young C.R."/>
            <person name="Angers B."/>
            <person name="Qian P.Y."/>
        </authorList>
    </citation>
    <scope>NUCLEOTIDE SEQUENCE</scope>
    <source>
        <strain evidence="8">P08H-3</strain>
    </source>
</reference>
<evidence type="ECO:0000313" key="8">
    <source>
        <dbReference type="EMBL" id="KAK2155630.1"/>
    </source>
</evidence>
<dbReference type="PROSITE" id="PS50923">
    <property type="entry name" value="SUSHI"/>
    <property type="match status" value="2"/>
</dbReference>
<dbReference type="Pfam" id="PF00084">
    <property type="entry name" value="Sushi"/>
    <property type="match status" value="2"/>
</dbReference>
<evidence type="ECO:0000313" key="9">
    <source>
        <dbReference type="Proteomes" id="UP001208570"/>
    </source>
</evidence>
<keyword evidence="6" id="KW-1133">Transmembrane helix</keyword>
<dbReference type="EMBL" id="JAODUP010000235">
    <property type="protein sequence ID" value="KAK2155630.1"/>
    <property type="molecule type" value="Genomic_DNA"/>
</dbReference>
<accession>A0AAD9JND7</accession>
<name>A0AAD9JND7_9ANNE</name>
<dbReference type="Gene3D" id="2.10.70.10">
    <property type="entry name" value="Complement Module, domain 1"/>
    <property type="match status" value="3"/>
</dbReference>
<evidence type="ECO:0000256" key="3">
    <source>
        <dbReference type="ARBA" id="ARBA00023157"/>
    </source>
</evidence>
<evidence type="ECO:0000256" key="1">
    <source>
        <dbReference type="ARBA" id="ARBA00022659"/>
    </source>
</evidence>
<keyword evidence="6" id="KW-0812">Transmembrane</keyword>
<keyword evidence="3" id="KW-1015">Disulfide bond</keyword>
<dbReference type="CDD" id="cd00033">
    <property type="entry name" value="CCP"/>
    <property type="match status" value="2"/>
</dbReference>